<evidence type="ECO:0000256" key="2">
    <source>
        <dbReference type="ARBA" id="ARBA00023015"/>
    </source>
</evidence>
<dbReference type="PANTHER" id="PTHR43133:SF62">
    <property type="entry name" value="RNA POLYMERASE SIGMA FACTOR SIGZ"/>
    <property type="match status" value="1"/>
</dbReference>
<dbReference type="PANTHER" id="PTHR43133">
    <property type="entry name" value="RNA POLYMERASE ECF-TYPE SIGMA FACTO"/>
    <property type="match status" value="1"/>
</dbReference>
<evidence type="ECO:0000259" key="5">
    <source>
        <dbReference type="Pfam" id="PF04542"/>
    </source>
</evidence>
<feature type="domain" description="RNA polymerase sigma factor 70 region 4 type 2" evidence="6">
    <location>
        <begin position="127"/>
        <end position="175"/>
    </location>
</feature>
<dbReference type="OrthoDB" id="9784272at2"/>
<dbReference type="PATRIC" id="fig|512763.3.peg.88"/>
<feature type="domain" description="RNA polymerase sigma-70 region 2" evidence="5">
    <location>
        <begin position="29"/>
        <end position="91"/>
    </location>
</feature>
<evidence type="ECO:0000256" key="1">
    <source>
        <dbReference type="ARBA" id="ARBA00010641"/>
    </source>
</evidence>
<dbReference type="RefSeq" id="WP_062542025.1">
    <property type="nucleotide sequence ID" value="NZ_CP012643.1"/>
</dbReference>
<dbReference type="NCBIfam" id="TIGR02937">
    <property type="entry name" value="sigma70-ECF"/>
    <property type="match status" value="1"/>
</dbReference>
<dbReference type="Proteomes" id="UP000061382">
    <property type="component" value="Chromosome"/>
</dbReference>
<dbReference type="KEGG" id="rti:DC20_00410"/>
<dbReference type="AlphaFoldDB" id="A0A0P0CNK3"/>
<reference evidence="7 8" key="1">
    <citation type="submission" date="2015-08" db="EMBL/GenBank/DDBJ databases">
        <title>Complete genome sequence of Rufibacter tibetensis strain 1351t, a radiation-resistant bacterium from tibet plateau.</title>
        <authorList>
            <person name="Dai J."/>
        </authorList>
    </citation>
    <scope>NUCLEOTIDE SEQUENCE [LARGE SCALE GENOMIC DNA]</scope>
    <source>
        <strain evidence="7 8">1351</strain>
    </source>
</reference>
<protein>
    <recommendedName>
        <fullName evidence="9">RNA polymerase subunit sigma-70</fullName>
    </recommendedName>
</protein>
<dbReference type="InterPro" id="IPR007627">
    <property type="entry name" value="RNA_pol_sigma70_r2"/>
</dbReference>
<evidence type="ECO:0008006" key="9">
    <source>
        <dbReference type="Google" id="ProtNLM"/>
    </source>
</evidence>
<evidence type="ECO:0000313" key="7">
    <source>
        <dbReference type="EMBL" id="ALI97733.1"/>
    </source>
</evidence>
<sequence length="181" mass="20375">MVESRIGGESEKRLIEAIRQGKQEAFGLLYDTYAPVLMGMITRIVQHTDVAEEVLKETFLAIWSRIHIYDPSKSGFLTWGLAMARGIALEAKKTGMYGNLLHTTEKDAVVRQEEERAKQVEEAKVKETFCQLEPQEKAIIDLIYLKGYTCTQAAEALGISETQIKSHLKMAFKHIGAERTA</sequence>
<dbReference type="Gene3D" id="1.10.1740.10">
    <property type="match status" value="1"/>
</dbReference>
<dbReference type="InterPro" id="IPR014284">
    <property type="entry name" value="RNA_pol_sigma-70_dom"/>
</dbReference>
<keyword evidence="3" id="KW-0731">Sigma factor</keyword>
<organism evidence="7 8">
    <name type="scientific">Rufibacter tibetensis</name>
    <dbReference type="NCBI Taxonomy" id="512763"/>
    <lineage>
        <taxon>Bacteria</taxon>
        <taxon>Pseudomonadati</taxon>
        <taxon>Bacteroidota</taxon>
        <taxon>Cytophagia</taxon>
        <taxon>Cytophagales</taxon>
        <taxon>Hymenobacteraceae</taxon>
        <taxon>Rufibacter</taxon>
    </lineage>
</organism>
<evidence type="ECO:0000256" key="3">
    <source>
        <dbReference type="ARBA" id="ARBA00023082"/>
    </source>
</evidence>
<comment type="similarity">
    <text evidence="1">Belongs to the sigma-70 factor family. ECF subfamily.</text>
</comment>
<dbReference type="GO" id="GO:0016987">
    <property type="term" value="F:sigma factor activity"/>
    <property type="evidence" value="ECO:0007669"/>
    <property type="project" value="UniProtKB-KW"/>
</dbReference>
<keyword evidence="2" id="KW-0805">Transcription regulation</keyword>
<keyword evidence="8" id="KW-1185">Reference proteome</keyword>
<evidence type="ECO:0000256" key="4">
    <source>
        <dbReference type="ARBA" id="ARBA00023163"/>
    </source>
</evidence>
<dbReference type="Pfam" id="PF04542">
    <property type="entry name" value="Sigma70_r2"/>
    <property type="match status" value="1"/>
</dbReference>
<dbReference type="SUPFAM" id="SSF88659">
    <property type="entry name" value="Sigma3 and sigma4 domains of RNA polymerase sigma factors"/>
    <property type="match status" value="1"/>
</dbReference>
<dbReference type="SUPFAM" id="SSF88946">
    <property type="entry name" value="Sigma2 domain of RNA polymerase sigma factors"/>
    <property type="match status" value="1"/>
</dbReference>
<proteinExistence type="inferred from homology"/>
<gene>
    <name evidence="7" type="ORF">DC20_00410</name>
</gene>
<dbReference type="GO" id="GO:0003677">
    <property type="term" value="F:DNA binding"/>
    <property type="evidence" value="ECO:0007669"/>
    <property type="project" value="InterPro"/>
</dbReference>
<dbReference type="EMBL" id="CP012643">
    <property type="protein sequence ID" value="ALI97733.1"/>
    <property type="molecule type" value="Genomic_DNA"/>
</dbReference>
<dbReference type="InterPro" id="IPR039425">
    <property type="entry name" value="RNA_pol_sigma-70-like"/>
</dbReference>
<dbReference type="InterPro" id="IPR013325">
    <property type="entry name" value="RNA_pol_sigma_r2"/>
</dbReference>
<evidence type="ECO:0000259" key="6">
    <source>
        <dbReference type="Pfam" id="PF08281"/>
    </source>
</evidence>
<dbReference type="GO" id="GO:0006352">
    <property type="term" value="P:DNA-templated transcription initiation"/>
    <property type="evidence" value="ECO:0007669"/>
    <property type="project" value="InterPro"/>
</dbReference>
<accession>A0A0P0CNK3</accession>
<name>A0A0P0CNK3_9BACT</name>
<dbReference type="STRING" id="512763.DC20_00410"/>
<dbReference type="InterPro" id="IPR013249">
    <property type="entry name" value="RNA_pol_sigma70_r4_t2"/>
</dbReference>
<dbReference type="Gene3D" id="1.10.10.10">
    <property type="entry name" value="Winged helix-like DNA-binding domain superfamily/Winged helix DNA-binding domain"/>
    <property type="match status" value="1"/>
</dbReference>
<evidence type="ECO:0000313" key="8">
    <source>
        <dbReference type="Proteomes" id="UP000061382"/>
    </source>
</evidence>
<dbReference type="InterPro" id="IPR013324">
    <property type="entry name" value="RNA_pol_sigma_r3/r4-like"/>
</dbReference>
<dbReference type="InterPro" id="IPR036388">
    <property type="entry name" value="WH-like_DNA-bd_sf"/>
</dbReference>
<dbReference type="Pfam" id="PF08281">
    <property type="entry name" value="Sigma70_r4_2"/>
    <property type="match status" value="1"/>
</dbReference>
<keyword evidence="4" id="KW-0804">Transcription</keyword>